<evidence type="ECO:0000256" key="6">
    <source>
        <dbReference type="ARBA" id="ARBA00023172"/>
    </source>
</evidence>
<dbReference type="Gene3D" id="1.10.443.10">
    <property type="entry name" value="Intergrase catalytic core"/>
    <property type="match status" value="1"/>
</dbReference>
<keyword evidence="4" id="KW-0229">DNA integration</keyword>
<sequence>MKDLSAESIKSAEAGSILRDALLPGFHMRVTPRGKSFYFSYRFRGEERRPKIGDYPALSVPQARELCRSILLDKAAGTDPLLRKAKFEHTCEALWNRYYKDRVRHKKSAAEDVRMWDKYLADRLSHRYVETISYEDIASLHSHLSDTPYQANRVLSLLSAMFAFSVAPLKWSGYNPCAGVRRHSETQRKRYYSADELRSVCAALDRRAEKYPFSVALVYALLYTGARKSELATAKSDWLNGNVLSLPDSKTGARTIVLPQHIADGLRHVPPGRLLFCVTDPKKLWDAVRKEAGCPDLRMHDLRHSFASMALASGVGLSQIGELLGHASVQTTKRYAHLIPDCASHAVESTASAIAATIGGKTNAA</sequence>
<accession>A0A6J7WDJ6</accession>
<evidence type="ECO:0000256" key="9">
    <source>
        <dbReference type="ARBA" id="ARBA00049605"/>
    </source>
</evidence>
<organism evidence="11">
    <name type="scientific">uncultured Caudovirales phage</name>
    <dbReference type="NCBI Taxonomy" id="2100421"/>
    <lineage>
        <taxon>Viruses</taxon>
        <taxon>Duplodnaviria</taxon>
        <taxon>Heunggongvirae</taxon>
        <taxon>Uroviricota</taxon>
        <taxon>Caudoviricetes</taxon>
        <taxon>Peduoviridae</taxon>
        <taxon>Maltschvirus</taxon>
        <taxon>Maltschvirus maltsch</taxon>
    </lineage>
</organism>
<feature type="domain" description="Tyr recombinase" evidence="10">
    <location>
        <begin position="187"/>
        <end position="348"/>
    </location>
</feature>
<reference evidence="11" key="1">
    <citation type="submission" date="2020-05" db="EMBL/GenBank/DDBJ databases">
        <authorList>
            <person name="Chiriac C."/>
            <person name="Salcher M."/>
            <person name="Ghai R."/>
            <person name="Kavagutti S V."/>
        </authorList>
    </citation>
    <scope>NUCLEOTIDE SEQUENCE</scope>
</reference>
<protein>
    <recommendedName>
        <fullName evidence="2">Integrase</fullName>
    </recommendedName>
</protein>
<dbReference type="Gene3D" id="3.30.160.390">
    <property type="entry name" value="Integrase, DNA-binding domain"/>
    <property type="match status" value="1"/>
</dbReference>
<dbReference type="InterPro" id="IPR010998">
    <property type="entry name" value="Integrase_recombinase_N"/>
</dbReference>
<dbReference type="InterPro" id="IPR002104">
    <property type="entry name" value="Integrase_catalytic"/>
</dbReference>
<evidence type="ECO:0000256" key="4">
    <source>
        <dbReference type="ARBA" id="ARBA00022908"/>
    </source>
</evidence>
<evidence type="ECO:0000256" key="3">
    <source>
        <dbReference type="ARBA" id="ARBA00022679"/>
    </source>
</evidence>
<keyword evidence="8" id="KW-1160">Virus entry into host cell</keyword>
<comment type="function">
    <text evidence="9">Integrase is necessary for integration of the phage into the host genome by site-specific recombination. In conjunction with excisionase, integrase is also necessary for excision of the prophage from the host genome.</text>
</comment>
<dbReference type="InterPro" id="IPR025166">
    <property type="entry name" value="Integrase_DNA_bind_dom"/>
</dbReference>
<dbReference type="GO" id="GO:0006310">
    <property type="term" value="P:DNA recombination"/>
    <property type="evidence" value="ECO:0007669"/>
    <property type="project" value="UniProtKB-KW"/>
</dbReference>
<dbReference type="SUPFAM" id="SSF56349">
    <property type="entry name" value="DNA breaking-rejoining enzymes"/>
    <property type="match status" value="1"/>
</dbReference>
<keyword evidence="7" id="KW-1179">Viral genome integration</keyword>
<dbReference type="CDD" id="cd00796">
    <property type="entry name" value="INT_Rci_Hp1_C"/>
    <property type="match status" value="1"/>
</dbReference>
<dbReference type="InterPro" id="IPR050808">
    <property type="entry name" value="Phage_Integrase"/>
</dbReference>
<dbReference type="Pfam" id="PF00589">
    <property type="entry name" value="Phage_integrase"/>
    <property type="match status" value="1"/>
</dbReference>
<evidence type="ECO:0000256" key="7">
    <source>
        <dbReference type="ARBA" id="ARBA00023195"/>
    </source>
</evidence>
<evidence type="ECO:0000256" key="1">
    <source>
        <dbReference type="ARBA" id="ARBA00008857"/>
    </source>
</evidence>
<dbReference type="GO" id="GO:0015074">
    <property type="term" value="P:DNA integration"/>
    <property type="evidence" value="ECO:0007669"/>
    <property type="project" value="UniProtKB-KW"/>
</dbReference>
<dbReference type="InterPro" id="IPR011010">
    <property type="entry name" value="DNA_brk_join_enz"/>
</dbReference>
<dbReference type="EMBL" id="LR798207">
    <property type="protein sequence ID" value="CAB5178848.1"/>
    <property type="molecule type" value="Genomic_DNA"/>
</dbReference>
<evidence type="ECO:0000256" key="8">
    <source>
        <dbReference type="ARBA" id="ARBA00023296"/>
    </source>
</evidence>
<dbReference type="InterPro" id="IPR038488">
    <property type="entry name" value="Integrase_DNA-bd_sf"/>
</dbReference>
<dbReference type="Pfam" id="PF13356">
    <property type="entry name" value="Arm-DNA-bind_3"/>
    <property type="match status" value="1"/>
</dbReference>
<dbReference type="PROSITE" id="PS51898">
    <property type="entry name" value="TYR_RECOMBINASE"/>
    <property type="match status" value="1"/>
</dbReference>
<gene>
    <name evidence="11" type="ORF">UFOVP158_43</name>
</gene>
<keyword evidence="5" id="KW-0238">DNA-binding</keyword>
<evidence type="ECO:0000256" key="5">
    <source>
        <dbReference type="ARBA" id="ARBA00023125"/>
    </source>
</evidence>
<name>A0A6J7WDJ6_9CAUD</name>
<keyword evidence="6" id="KW-0233">DNA recombination</keyword>
<dbReference type="GO" id="GO:0044826">
    <property type="term" value="P:viral genome integration into host DNA"/>
    <property type="evidence" value="ECO:0007669"/>
    <property type="project" value="UniProtKB-KW"/>
</dbReference>
<comment type="similarity">
    <text evidence="1">Belongs to the 'phage' integrase family.</text>
</comment>
<keyword evidence="3" id="KW-0808">Transferase</keyword>
<evidence type="ECO:0000256" key="2">
    <source>
        <dbReference type="ARBA" id="ARBA00016082"/>
    </source>
</evidence>
<proteinExistence type="inferred from homology"/>
<dbReference type="GO" id="GO:0046718">
    <property type="term" value="P:symbiont entry into host cell"/>
    <property type="evidence" value="ECO:0007669"/>
    <property type="project" value="UniProtKB-KW"/>
</dbReference>
<dbReference type="GO" id="GO:0016740">
    <property type="term" value="F:transferase activity"/>
    <property type="evidence" value="ECO:0007669"/>
    <property type="project" value="UniProtKB-KW"/>
</dbReference>
<dbReference type="InterPro" id="IPR013762">
    <property type="entry name" value="Integrase-like_cat_sf"/>
</dbReference>
<evidence type="ECO:0000313" key="11">
    <source>
        <dbReference type="EMBL" id="CAB5178848.1"/>
    </source>
</evidence>
<evidence type="ECO:0000259" key="10">
    <source>
        <dbReference type="PROSITE" id="PS51898"/>
    </source>
</evidence>
<dbReference type="GO" id="GO:0075713">
    <property type="term" value="P:establishment of integrated proviral latency"/>
    <property type="evidence" value="ECO:0007669"/>
    <property type="project" value="UniProtKB-KW"/>
</dbReference>
<dbReference type="GO" id="GO:0003677">
    <property type="term" value="F:DNA binding"/>
    <property type="evidence" value="ECO:0007669"/>
    <property type="project" value="UniProtKB-KW"/>
</dbReference>
<dbReference type="PANTHER" id="PTHR30629">
    <property type="entry name" value="PROPHAGE INTEGRASE"/>
    <property type="match status" value="1"/>
</dbReference>
<dbReference type="Gene3D" id="1.10.150.130">
    <property type="match status" value="1"/>
</dbReference>
<dbReference type="PANTHER" id="PTHR30629:SF2">
    <property type="entry name" value="PROPHAGE INTEGRASE INTS-RELATED"/>
    <property type="match status" value="1"/>
</dbReference>